<dbReference type="Gene3D" id="3.90.226.10">
    <property type="entry name" value="2-enoyl-CoA Hydratase, Chain A, domain 1"/>
    <property type="match status" value="1"/>
</dbReference>
<accession>A0A6A1RVY8</accession>
<dbReference type="PANTHER" id="PTHR43684">
    <property type="match status" value="1"/>
</dbReference>
<sequence>MEYQTIIVEEKNAVGYLSLNRPEQFNSFTPQMCLEIVEVLTQWKDDTEIRIIVIAAIGKAFCAGQTINPDLFDGDAIDLGLVLEKYFNPLLALINTLPKVIICAVNGVAAGAGASLVLLCDIVIAAKSASFSQIFSKIGLIPDCGATWLLPRMIGFAKAKALMLTAEKISADEAERLGMIYKVVEDDQLQIEVVALAEHLAIQASLSFALIKQAMRVSMQNDFTSQVKVEQDLQRQAGQSADFLEGVRAFLMKDKPNFKGR</sequence>
<dbReference type="InterPro" id="IPR001753">
    <property type="entry name" value="Enoyl-CoA_hydra/iso"/>
</dbReference>
<dbReference type="InterPro" id="IPR051053">
    <property type="entry name" value="ECH/Chromodomain_protein"/>
</dbReference>
<evidence type="ECO:0000313" key="2">
    <source>
        <dbReference type="EMBL" id="MCF0264569.1"/>
    </source>
</evidence>
<gene>
    <name evidence="2" type="ORF">KW868_08835</name>
</gene>
<name>A0A6A1RVY8_ACIGI</name>
<dbReference type="CDD" id="cd06558">
    <property type="entry name" value="crotonase-like"/>
    <property type="match status" value="1"/>
</dbReference>
<dbReference type="Gene3D" id="1.10.12.10">
    <property type="entry name" value="Lyase 2-enoyl-coa Hydratase, Chain A, domain 2"/>
    <property type="match status" value="1"/>
</dbReference>
<dbReference type="AlphaFoldDB" id="A0A6A1RVY8"/>
<proteinExistence type="inferred from homology"/>
<dbReference type="EMBL" id="JAHWXT010000002">
    <property type="protein sequence ID" value="MCF0264569.1"/>
    <property type="molecule type" value="Genomic_DNA"/>
</dbReference>
<dbReference type="InterPro" id="IPR029045">
    <property type="entry name" value="ClpP/crotonase-like_dom_sf"/>
</dbReference>
<evidence type="ECO:0000313" key="3">
    <source>
        <dbReference type="Proteomes" id="UP000887320"/>
    </source>
</evidence>
<dbReference type="InterPro" id="IPR014748">
    <property type="entry name" value="Enoyl-CoA_hydra_C"/>
</dbReference>
<comment type="similarity">
    <text evidence="1">Belongs to the enoyl-CoA hydratase/isomerase family.</text>
</comment>
<dbReference type="RefSeq" id="WP_004717362.1">
    <property type="nucleotide sequence ID" value="NZ_BBRY01000005.1"/>
</dbReference>
<dbReference type="PANTHER" id="PTHR43684:SF4">
    <property type="entry name" value="ENOYL-COA HYDRATASE_ISOMERASE FAMILY PROTEIN (AFU_ORTHOLOGUE AFUA_1G01890)"/>
    <property type="match status" value="1"/>
</dbReference>
<dbReference type="SUPFAM" id="SSF52096">
    <property type="entry name" value="ClpP/crotonase"/>
    <property type="match status" value="1"/>
</dbReference>
<comment type="caution">
    <text evidence="2">The sequence shown here is derived from an EMBL/GenBank/DDBJ whole genome shotgun (WGS) entry which is preliminary data.</text>
</comment>
<protein>
    <submittedName>
        <fullName evidence="2">Enoyl-CoA hydratase/isomerase family protein</fullName>
    </submittedName>
</protein>
<dbReference type="Proteomes" id="UP000887320">
    <property type="component" value="Unassembled WGS sequence"/>
</dbReference>
<dbReference type="Pfam" id="PF00378">
    <property type="entry name" value="ECH_1"/>
    <property type="match status" value="1"/>
</dbReference>
<reference evidence="2" key="1">
    <citation type="submission" date="2021-07" db="EMBL/GenBank/DDBJ databases">
        <authorList>
            <person name="Fernandez M."/>
            <person name="Pereira P."/>
            <person name="Torres Tejerizo G.A."/>
            <person name="Gonzalez P."/>
            <person name="Agostini E."/>
        </authorList>
    </citation>
    <scope>NUCLEOTIDE SEQUENCE</scope>
    <source>
        <strain evidence="2">SFC 500-1A</strain>
    </source>
</reference>
<dbReference type="GO" id="GO:0003824">
    <property type="term" value="F:catalytic activity"/>
    <property type="evidence" value="ECO:0007669"/>
    <property type="project" value="UniProtKB-ARBA"/>
</dbReference>
<organism evidence="2 3">
    <name type="scientific">Acinetobacter guillouiae</name>
    <name type="common">Acinetobacter genomosp. 11</name>
    <dbReference type="NCBI Taxonomy" id="106649"/>
    <lineage>
        <taxon>Bacteria</taxon>
        <taxon>Pseudomonadati</taxon>
        <taxon>Pseudomonadota</taxon>
        <taxon>Gammaproteobacteria</taxon>
        <taxon>Moraxellales</taxon>
        <taxon>Moraxellaceae</taxon>
        <taxon>Acinetobacter</taxon>
    </lineage>
</organism>
<evidence type="ECO:0000256" key="1">
    <source>
        <dbReference type="ARBA" id="ARBA00005254"/>
    </source>
</evidence>